<comment type="caution">
    <text evidence="3">The sequence shown here is derived from an EMBL/GenBank/DDBJ whole genome shotgun (WGS) entry which is preliminary data.</text>
</comment>
<accession>A0A9W8AW48</accession>
<dbReference type="Proteomes" id="UP001150925">
    <property type="component" value="Unassembled WGS sequence"/>
</dbReference>
<dbReference type="InterPro" id="IPR004394">
    <property type="entry name" value="Iojap/RsfS/C7orf30"/>
</dbReference>
<evidence type="ECO:0000256" key="1">
    <source>
        <dbReference type="ARBA" id="ARBA00010574"/>
    </source>
</evidence>
<protein>
    <submittedName>
        <fullName evidence="3">Uncharacterized protein</fullName>
    </submittedName>
</protein>
<keyword evidence="4" id="KW-1185">Reference proteome</keyword>
<name>A0A9W8AW48_9FUNG</name>
<dbReference type="GO" id="GO:0090071">
    <property type="term" value="P:negative regulation of ribosome biogenesis"/>
    <property type="evidence" value="ECO:0007669"/>
    <property type="project" value="TreeGrafter"/>
</dbReference>
<gene>
    <name evidence="3" type="ORF">IWQ62_002241</name>
</gene>
<sequence length="295" mass="33194">MGGPILKVLGSTLPSHLHSYTTHLSPSEGAARNVTEEDLPEKEPTDSTEVDTWFVDPDFEALPERPLATRQFASPDRGSQVPLWQRRQRAVDAERTAETGALSNVAWADVHPLAHRWTSLTTTQDWLMVCADILSYARAQCMTVIDMRQKCDWTEYMVVAEALSHRQSSALVMDVQKTLKALQRAHGIQPSQRLRLRVEGADCEDWVTLNLGRIIIHILSPEARRTYDLEGLWAPISDPMLAPTRNEGDSVDASVEYARIREIMAKEFKATIQATDDAFQTLTENDVRNSVNMKI</sequence>
<dbReference type="PANTHER" id="PTHR21043">
    <property type="entry name" value="IOJAP SUPERFAMILY ORTHOLOG"/>
    <property type="match status" value="1"/>
</dbReference>
<dbReference type="NCBIfam" id="TIGR00090">
    <property type="entry name" value="rsfS_iojap_ybeB"/>
    <property type="match status" value="1"/>
</dbReference>
<feature type="region of interest" description="Disordered" evidence="2">
    <location>
        <begin position="19"/>
        <end position="49"/>
    </location>
</feature>
<dbReference type="GO" id="GO:0043023">
    <property type="term" value="F:ribosomal large subunit binding"/>
    <property type="evidence" value="ECO:0007669"/>
    <property type="project" value="TreeGrafter"/>
</dbReference>
<dbReference type="AlphaFoldDB" id="A0A9W8AW48"/>
<evidence type="ECO:0000313" key="3">
    <source>
        <dbReference type="EMBL" id="KAJ1966804.1"/>
    </source>
</evidence>
<dbReference type="PANTHER" id="PTHR21043:SF0">
    <property type="entry name" value="MITOCHONDRIAL ASSEMBLY OF RIBOSOMAL LARGE SUBUNIT PROTEIN 1"/>
    <property type="match status" value="1"/>
</dbReference>
<evidence type="ECO:0000256" key="2">
    <source>
        <dbReference type="SAM" id="MobiDB-lite"/>
    </source>
</evidence>
<dbReference type="OrthoDB" id="21330at2759"/>
<dbReference type="EMBL" id="JANBPY010000449">
    <property type="protein sequence ID" value="KAJ1966804.1"/>
    <property type="molecule type" value="Genomic_DNA"/>
</dbReference>
<dbReference type="SUPFAM" id="SSF81301">
    <property type="entry name" value="Nucleotidyltransferase"/>
    <property type="match status" value="1"/>
</dbReference>
<dbReference type="GO" id="GO:0017148">
    <property type="term" value="P:negative regulation of translation"/>
    <property type="evidence" value="ECO:0007669"/>
    <property type="project" value="TreeGrafter"/>
</dbReference>
<dbReference type="HAMAP" id="MF_01477">
    <property type="entry name" value="Iojap_RsfS"/>
    <property type="match status" value="1"/>
</dbReference>
<proteinExistence type="inferred from homology"/>
<dbReference type="Pfam" id="PF02410">
    <property type="entry name" value="RsfS"/>
    <property type="match status" value="1"/>
</dbReference>
<evidence type="ECO:0000313" key="4">
    <source>
        <dbReference type="Proteomes" id="UP001150925"/>
    </source>
</evidence>
<dbReference type="Gene3D" id="3.30.460.10">
    <property type="entry name" value="Beta Polymerase, domain 2"/>
    <property type="match status" value="1"/>
</dbReference>
<dbReference type="InterPro" id="IPR043519">
    <property type="entry name" value="NT_sf"/>
</dbReference>
<comment type="similarity">
    <text evidence="1">Belongs to the Iojap/RsfS family.</text>
</comment>
<reference evidence="3" key="1">
    <citation type="submission" date="2022-07" db="EMBL/GenBank/DDBJ databases">
        <title>Phylogenomic reconstructions and comparative analyses of Kickxellomycotina fungi.</title>
        <authorList>
            <person name="Reynolds N.K."/>
            <person name="Stajich J.E."/>
            <person name="Barry K."/>
            <person name="Grigoriev I.V."/>
            <person name="Crous P."/>
            <person name="Smith M.E."/>
        </authorList>
    </citation>
    <scope>NUCLEOTIDE SEQUENCE</scope>
    <source>
        <strain evidence="3">RSA 1196</strain>
    </source>
</reference>
<organism evidence="3 4">
    <name type="scientific">Dispira parvispora</name>
    <dbReference type="NCBI Taxonomy" id="1520584"/>
    <lineage>
        <taxon>Eukaryota</taxon>
        <taxon>Fungi</taxon>
        <taxon>Fungi incertae sedis</taxon>
        <taxon>Zoopagomycota</taxon>
        <taxon>Kickxellomycotina</taxon>
        <taxon>Dimargaritomycetes</taxon>
        <taxon>Dimargaritales</taxon>
        <taxon>Dimargaritaceae</taxon>
        <taxon>Dispira</taxon>
    </lineage>
</organism>